<dbReference type="Proteomes" id="UP000192359">
    <property type="component" value="Unassembled WGS sequence"/>
</dbReference>
<dbReference type="OrthoDB" id="3234479at2"/>
<evidence type="ECO:0000259" key="1">
    <source>
        <dbReference type="Pfam" id="PF04480"/>
    </source>
</evidence>
<accession>A0A1Y1RQM0</accession>
<gene>
    <name evidence="2" type="ORF">A7979_01995</name>
</gene>
<sequence>MEELSNRIKTSQELAARGISHQRVRTYCAQGVYTKIAPNSYCLTRDWNTFNPEQKLKIRHYAFAKNHPGYVLSHASAALFWGAPFLSLPGHIWASVPSAHIRARTPQHKIFSSRPAECERALLHQGIYLTDPLQTAVDCARTLPLIEALCIVDYMLNSKLCSPAALKPQLMTVKGRGAARARQIAQRMSRHAASPAETIARNHMLEWKFPQPQEQAKLVIKGRVYRPDFLWEELMLILEVDGAIKYDGTYGEPVEVIQQEHLRQRELEQLGYVVVRVRWDDLTQHPENLKDLLMRHGLKPVR</sequence>
<dbReference type="AlphaFoldDB" id="A0A1Y1RQM0"/>
<name>A0A1Y1RQM0_9MICC</name>
<feature type="domain" description="DUF559" evidence="1">
    <location>
        <begin position="179"/>
        <end position="291"/>
    </location>
</feature>
<dbReference type="Pfam" id="PF04480">
    <property type="entry name" value="DUF559"/>
    <property type="match status" value="1"/>
</dbReference>
<evidence type="ECO:0000313" key="2">
    <source>
        <dbReference type="EMBL" id="ORC18797.1"/>
    </source>
</evidence>
<dbReference type="RefSeq" id="WP_083091637.1">
    <property type="nucleotide sequence ID" value="NZ_LXWF01000022.1"/>
</dbReference>
<organism evidence="2 3">
    <name type="scientific">Rothia nasimurium</name>
    <dbReference type="NCBI Taxonomy" id="85336"/>
    <lineage>
        <taxon>Bacteria</taxon>
        <taxon>Bacillati</taxon>
        <taxon>Actinomycetota</taxon>
        <taxon>Actinomycetes</taxon>
        <taxon>Micrococcales</taxon>
        <taxon>Micrococcaceae</taxon>
        <taxon>Rothia</taxon>
    </lineage>
</organism>
<proteinExistence type="predicted"/>
<dbReference type="EMBL" id="LXWF01000022">
    <property type="protein sequence ID" value="ORC18797.1"/>
    <property type="molecule type" value="Genomic_DNA"/>
</dbReference>
<comment type="caution">
    <text evidence="2">The sequence shown here is derived from an EMBL/GenBank/DDBJ whole genome shotgun (WGS) entry which is preliminary data.</text>
</comment>
<dbReference type="Gene3D" id="3.40.960.10">
    <property type="entry name" value="VSR Endonuclease"/>
    <property type="match status" value="1"/>
</dbReference>
<dbReference type="InterPro" id="IPR007569">
    <property type="entry name" value="DUF559"/>
</dbReference>
<protein>
    <recommendedName>
        <fullName evidence="1">DUF559 domain-containing protein</fullName>
    </recommendedName>
</protein>
<keyword evidence="3" id="KW-1185">Reference proteome</keyword>
<evidence type="ECO:0000313" key="3">
    <source>
        <dbReference type="Proteomes" id="UP000192359"/>
    </source>
</evidence>
<reference evidence="2 3" key="1">
    <citation type="submission" date="2016-05" db="EMBL/GenBank/DDBJ databases">
        <title>Draft genome sequence of a porcine commensal Rothia nasimurium.</title>
        <authorList>
            <person name="Gaiser R.A."/>
            <person name="Van Baarlen P."/>
            <person name="Wells J.M."/>
        </authorList>
    </citation>
    <scope>NUCLEOTIDE SEQUENCE [LARGE SCALE GENOMIC DNA]</scope>
    <source>
        <strain evidence="2 3">PT-32</strain>
    </source>
</reference>